<feature type="domain" description="PDZ" evidence="2">
    <location>
        <begin position="38"/>
        <end position="91"/>
    </location>
</feature>
<dbReference type="InterPro" id="IPR001478">
    <property type="entry name" value="PDZ"/>
</dbReference>
<evidence type="ECO:0000313" key="5">
    <source>
        <dbReference type="Proteomes" id="UP001304300"/>
    </source>
</evidence>
<keyword evidence="1" id="KW-0677">Repeat</keyword>
<dbReference type="PANTHER" id="PTHR13817:SF73">
    <property type="entry name" value="FIBRONECTIN TYPE-III DOMAIN-CONTAINING PROTEIN"/>
    <property type="match status" value="1"/>
</dbReference>
<evidence type="ECO:0000256" key="1">
    <source>
        <dbReference type="ARBA" id="ARBA00022737"/>
    </source>
</evidence>
<organism evidence="4 5">
    <name type="scientific">Rubellicoccus peritrichatus</name>
    <dbReference type="NCBI Taxonomy" id="3080537"/>
    <lineage>
        <taxon>Bacteria</taxon>
        <taxon>Pseudomonadati</taxon>
        <taxon>Verrucomicrobiota</taxon>
        <taxon>Opitutia</taxon>
        <taxon>Puniceicoccales</taxon>
        <taxon>Cerasicoccaceae</taxon>
        <taxon>Rubellicoccus</taxon>
    </lineage>
</organism>
<dbReference type="PROSITE" id="PS50106">
    <property type="entry name" value="PDZ"/>
    <property type="match status" value="1"/>
</dbReference>
<dbReference type="RefSeq" id="WP_317833961.1">
    <property type="nucleotide sequence ID" value="NZ_CP136920.1"/>
</dbReference>
<dbReference type="InterPro" id="IPR016024">
    <property type="entry name" value="ARM-type_fold"/>
</dbReference>
<protein>
    <submittedName>
        <fullName evidence="4">DUF6288 domain-containing protein</fullName>
    </submittedName>
</protein>
<dbReference type="InterPro" id="IPR003961">
    <property type="entry name" value="FN3_dom"/>
</dbReference>
<evidence type="ECO:0000313" key="4">
    <source>
        <dbReference type="EMBL" id="WOO41477.1"/>
    </source>
</evidence>
<proteinExistence type="predicted"/>
<dbReference type="SUPFAM" id="SSF48371">
    <property type="entry name" value="ARM repeat"/>
    <property type="match status" value="1"/>
</dbReference>
<dbReference type="CDD" id="cd00063">
    <property type="entry name" value="FN3"/>
    <property type="match status" value="4"/>
</dbReference>
<keyword evidence="5" id="KW-1185">Reference proteome</keyword>
<dbReference type="Pfam" id="PF22352">
    <property type="entry name" value="K319L-like_PKD"/>
    <property type="match status" value="1"/>
</dbReference>
<dbReference type="PANTHER" id="PTHR13817">
    <property type="entry name" value="TITIN"/>
    <property type="match status" value="1"/>
</dbReference>
<dbReference type="Gene3D" id="2.30.42.10">
    <property type="match status" value="1"/>
</dbReference>
<feature type="domain" description="Fibronectin type-III" evidence="3">
    <location>
        <begin position="2610"/>
        <end position="2714"/>
    </location>
</feature>
<dbReference type="PROSITE" id="PS50853">
    <property type="entry name" value="FN3"/>
    <property type="match status" value="2"/>
</dbReference>
<dbReference type="Proteomes" id="UP001304300">
    <property type="component" value="Chromosome"/>
</dbReference>
<dbReference type="InterPro" id="IPR011989">
    <property type="entry name" value="ARM-like"/>
</dbReference>
<evidence type="ECO:0000259" key="3">
    <source>
        <dbReference type="PROSITE" id="PS50853"/>
    </source>
</evidence>
<dbReference type="InterPro" id="IPR036116">
    <property type="entry name" value="FN3_sf"/>
</dbReference>
<dbReference type="SUPFAM" id="SSF49265">
    <property type="entry name" value="Fibronectin type III"/>
    <property type="match status" value="2"/>
</dbReference>
<dbReference type="Pfam" id="PF19805">
    <property type="entry name" value="DUF6288"/>
    <property type="match status" value="1"/>
</dbReference>
<evidence type="ECO:0000259" key="2">
    <source>
        <dbReference type="PROSITE" id="PS50106"/>
    </source>
</evidence>
<name>A0AAQ3QW34_9BACT</name>
<gene>
    <name evidence="4" type="ORF">RZN69_00150</name>
</gene>
<dbReference type="SUPFAM" id="SSF50156">
    <property type="entry name" value="PDZ domain-like"/>
    <property type="match status" value="1"/>
</dbReference>
<dbReference type="InterPro" id="IPR050964">
    <property type="entry name" value="Striated_Muscle_Regulatory"/>
</dbReference>
<dbReference type="EMBL" id="CP136920">
    <property type="protein sequence ID" value="WOO41477.1"/>
    <property type="molecule type" value="Genomic_DNA"/>
</dbReference>
<dbReference type="InterPro" id="IPR013783">
    <property type="entry name" value="Ig-like_fold"/>
</dbReference>
<dbReference type="KEGG" id="puo:RZN69_00150"/>
<sequence>MYIAKSYSNYFVMHELLMKRWPIFLLLIFVLGASRAQAVSNHPFQVGPTGFTADWDSGDDYVTVTDVRGGGPADGFIEVGDKIWAVNGTSLADSYFTNIDSGRHHDPRVALGNAITDSEAGDGQIVFDVERGGSREDRTVQLAITNTAYSATWPKSCPKSDLIIQKTGDKYVAMINDWLTWKSGGHMSSFIALFLLSTGEEEHLDAVRTLMDSLDVQEVRTGANNSRTNNWYSSLQNIALAEYCIRTGDTRVLPNLQNFVNKAFATESVGGWGHGWSVGQTGYVQADYVGSGLVNAVGGQVFVGVALARECGVDMTDADFEKSLRYYYQTAGVGAPIYGDHRYSEGGAVNGKLSLIGAGLSMLNEPYASAAKMIGAMDGYNADNFEGGHSGNFGNVLWRSITSGLNGDDDSYRYMMDTMRWYFELCRDYDGTFTLLPAFSSTRYSNNSWGAMVGLNYTAARNQLRMTGAPPTVHSVIRHVPEVIPKHHEYFLITHAEGYTDADYGDWMGEWKTNSSLDDIRKHMRHWHPKVRYHASMAIGHRATDANLDPVNFDGDPDNDLTDPAVDLVIEAMESDDARVRTAGLKGITGLAPFFLSDFEDFDYDSDDYRRMAPYVLDILRDPDSDHWELDAATWAMNKMPTDIVRDNVDALLPLLEYEYVWFVRVGAFRALSRLSGPDLAPHFMALLDCYVMETSNTARNAMYGNVQDDINNVRDHISDAQFQQILDILGDDVSGGVYPRDQGYQGAGGHVYESQTMDILTETFTVEELGTIADDINSVLSRFSNGRLQGLSGQQTFFNKVARWHEYYDLSRGTPEEISKFLPGFKALLLRGENDIVTWDDRYGEAEYFFEFIIDELNEYESANGLVQPYRSYDFTADPAMVLGPDPAPFPDHEDQGIHYKLENGSGTVVQNHGMNGFSADAEMTDPAGWSSEGIAPFSNYSLDANKAWVFADNPHLVDRETSSRIEERIRDGSYITSAWIRLNDTLPDEDAHYVVLSALYDFDFGVRRLDVGGEWKNTLFFTSADWGNAIYAMNDSNGRSDIFLNEGTDYFIMFERRRNGDGDDKTLLHLYEPTQNIWLTSNGDHTLGNKDLDTRSFHVGIGSIDSDVLDPATRFPGLIDSVQMWSHVNKVNPQTFAGRLTLARQNGIKQITEQPGVYQEAVNVDGTSALIHNHLVKTGPIGSVLTIYYGDEDGGMDPANWDHSHTFPASDSLDPLEYVIEGLAPDGVYYTRAYVQNPVGAMLEYWTPEPLVITTLTAAGDTEDPVAHAGSNVVVIDDDRSGTATVTLDGSASTDNIAIETYTWTDQSNNVLSTGSDYIQTVELTPGFYIITLTTTDFQGNSSQSQFEVDVFEGVDDTAPTADAGVDQQLVDYDQDGFCMVEFDGSGSGGNGVTPANYTWEIEGNVVATGENPYVTLPVGNHFVVMTVEGPGGAYNQDSFEVEIISADEAMLTWAQLDRLDNHVIIAAQDFNGMGEGLVKGSGERRYTESSAPNREVPFWPFIADIEEDRDSVKAGVTELNDPLGQEAFIVDTRGSGLSISSWWYYSDPIDVSAYSNCRIAAEMQLYVGNYSRSSFYRSKIHMELENGDIEVQELFFKTDFASTGPFIRTYDIPSDVKYVWIEVSGRSLSRWMGVDNIIVVGQVPEPATVVVQNPDQINPTTARVKGNVIDNGRENPRIKVYYGSEDRGETTVGWDGVADLGTRGGSFTTTLTGLSELTTYYYRVHAENAAGETFSPTAASFRTASTTPIDPPSFTVLPVTDLTTTSATINGRVDDTGGDTPRVRIFFGVQDRGNTTSGWDHEFDLGYVDGDFSQLITGLDPYRAYNYRIYAQNFGNSVWSDLGVFATKNPEDSIYISIQSNVDMSAASWDRGSIPGVGDIAIIDDNLRFDFSDGWSFDADNTLLSKQIRIEDSITFNDITLYEGSELQVYASYDTVAFNEIHVLESGKLTYRENRSGAHFTANTMIGDGELIWSKNGGGESQLNVGDMTGFTGLLQIGGLHQSSTPLDLTQDIAIEDASFAMNIVGNGNRFVLSGDIAVTNLTVDKDYFSTGTYTLDTANNPGAIDLSNLNGRDYSPFFENSGGTITVTVAPPAIGLPEITVNEATDITVFTATLNGEVIEAAGQSPRITLFYGLTDQGPTFGWDGQIDLGIHSRDFSHILDALSDNTTYYYRFYVENSAGGFFADTTETFTTLELREPIVEAKPALAILSTTARVQGNITDDGNDPTTVTFYYGNSDGGNVAGNWANAIEIGEHRNGRVSTLLEGLTPNATYYYRIHVSNAGGENWSDTAQQFVAAPDAGLVYLHRFNNESRVHMNGITPDYTLGSEVWENDSSGASYFYDDGYIGTNKRRGIWLPFTPVQGKVYTLSADIISDRGNEGIALSYAQYDANNHWNTTSVNSYGTALIKSEGEGRNIITYTGTRSAGASTIPTDYVPDYGYVHVSIVLDATDADSANWTMEFFIDGVSVRDPGMVSDGDFGDIRYIGLSRNTGGGAVRDFSFTARNPSSSPSIVAQATMGITKTTADVHAEVTDTGGETPNVILLLGSADQGETTSGWDASIDLGNQDSIFSVTLTGLDADSTYHYRLYAENSAGSAFSSAMSFTTLAPQPPVVEALSASAVSNGKARFKGSLIDDGNQATEIAIYYGLVDGINDSKKWYHSINLGTQSVGDFSVVLDDLIEGMTYHYRIHATNADGSSWSSTAQSFSVSQPIDLTYLDYFGGANGQALLGESPSLNTDDAVWDNADSSSTAFRADGEVISSQDDTGLWLPLTIRPDYIYTLSAEVECTTGDADSGIAISFAQYNPNDHLNVVDDSDFASIRVPSENNGRVAYVENAFTGTNTTVAAVNVPDAGFVPVKIVLDTRAAVAANWTMEFFVNGVSVSGPVTASSGLYGSLRYVGITKSGGSGTIRDFTLVAKDTGGPEGVIGTGIYGSFDAADSRLVKAFYFGYSPSDSFAKVRFEVKPESGSPVIQLTHERSKEHTGVGVVYEFSTDLREWNLIEDFEIINETTEDTSEGMENVDTLIFKDLDGAFFRARLVPSN</sequence>
<dbReference type="Gene3D" id="1.25.10.10">
    <property type="entry name" value="Leucine-rich Repeat Variant"/>
    <property type="match status" value="1"/>
</dbReference>
<dbReference type="Gene3D" id="2.60.40.10">
    <property type="entry name" value="Immunoglobulins"/>
    <property type="match status" value="4"/>
</dbReference>
<dbReference type="InterPro" id="IPR046255">
    <property type="entry name" value="DUF6288"/>
</dbReference>
<dbReference type="InterPro" id="IPR036034">
    <property type="entry name" value="PDZ_sf"/>
</dbReference>
<dbReference type="SMART" id="SM00060">
    <property type="entry name" value="FN3"/>
    <property type="match status" value="6"/>
</dbReference>
<reference evidence="4 5" key="1">
    <citation type="submission" date="2023-10" db="EMBL/GenBank/DDBJ databases">
        <title>Rubellicoccus peritrichatus gen. nov., sp. nov., isolated from an algae of coral reef tank.</title>
        <authorList>
            <person name="Luo J."/>
        </authorList>
    </citation>
    <scope>NUCLEOTIDE SEQUENCE [LARGE SCALE GENOMIC DNA]</scope>
    <source>
        <strain evidence="4 5">CR14</strain>
    </source>
</reference>
<feature type="domain" description="Fibronectin type-III" evidence="3">
    <location>
        <begin position="1646"/>
        <end position="1752"/>
    </location>
</feature>
<accession>A0AAQ3QW34</accession>